<dbReference type="Proteomes" id="UP000838756">
    <property type="component" value="Unassembled WGS sequence"/>
</dbReference>
<sequence>SFGARKSDTDIVRPLQTPVELTHRRYSSNQNRRSLESNRIIRTDDYDDRSGGVAWLRTPMHVAYAPKTTSSNDEKNPLKTYQPREDPKLYYQSEAYLKEIHGQNVNKEVTYIYPGWEVVRAGGKYRVPKHLLRSGDDSRSTKPKVCIRCPHDRTLVARIGADKVILQSPILTTCYGRKAPRSVRLVHMYGPKFGALLQHGSHVLVGRLMYKNETLRLCKMQVHVIIQSCPTPKHLQSHCLDRNTPCNFTCRDETLELLGESALVCGEDMRWEGNLPVCRARNWCKPLPTSDVGQVSCNGATTESVHLGLSEGTRCRIRCPIGWRWFPKAVAVCRRGDWTNSLQCQPKKIILR</sequence>
<evidence type="ECO:0000313" key="4">
    <source>
        <dbReference type="EMBL" id="CAH2266406.1"/>
    </source>
</evidence>
<feature type="non-terminal residue" evidence="4">
    <location>
        <position position="1"/>
    </location>
</feature>
<proteinExistence type="predicted"/>
<dbReference type="InterPro" id="IPR000436">
    <property type="entry name" value="Sushi_SCR_CCP_dom"/>
</dbReference>
<accession>A0A8S4SHV4</accession>
<dbReference type="AlphaFoldDB" id="A0A8S4SHV4"/>
<keyword evidence="5" id="KW-1185">Reference proteome</keyword>
<comment type="caution">
    <text evidence="4">The sequence shown here is derived from an EMBL/GenBank/DDBJ whole genome shotgun (WGS) entry which is preliminary data.</text>
</comment>
<dbReference type="EMBL" id="CAKXAJ010026306">
    <property type="protein sequence ID" value="CAH2266406.1"/>
    <property type="molecule type" value="Genomic_DNA"/>
</dbReference>
<evidence type="ECO:0000256" key="1">
    <source>
        <dbReference type="ARBA" id="ARBA00023157"/>
    </source>
</evidence>
<comment type="caution">
    <text evidence="2">Lacks conserved residue(s) required for the propagation of feature annotation.</text>
</comment>
<gene>
    <name evidence="4" type="primary">jg1005</name>
    <name evidence="4" type="ORF">PAEG_LOCUS25261</name>
</gene>
<reference evidence="4" key="1">
    <citation type="submission" date="2022-03" db="EMBL/GenBank/DDBJ databases">
        <authorList>
            <person name="Lindestad O."/>
        </authorList>
    </citation>
    <scope>NUCLEOTIDE SEQUENCE</scope>
</reference>
<name>A0A8S4SHV4_9NEOP</name>
<keyword evidence="1" id="KW-1015">Disulfide bond</keyword>
<dbReference type="PROSITE" id="PS50923">
    <property type="entry name" value="SUSHI"/>
    <property type="match status" value="1"/>
</dbReference>
<dbReference type="OrthoDB" id="406096at2759"/>
<dbReference type="Gene3D" id="2.10.70.10">
    <property type="entry name" value="Complement Module, domain 1"/>
    <property type="match status" value="1"/>
</dbReference>
<evidence type="ECO:0000256" key="2">
    <source>
        <dbReference type="PROSITE-ProRule" id="PRU00302"/>
    </source>
</evidence>
<evidence type="ECO:0000259" key="3">
    <source>
        <dbReference type="PROSITE" id="PS50923"/>
    </source>
</evidence>
<keyword evidence="2" id="KW-0768">Sushi</keyword>
<evidence type="ECO:0000313" key="5">
    <source>
        <dbReference type="Proteomes" id="UP000838756"/>
    </source>
</evidence>
<organism evidence="4 5">
    <name type="scientific">Pararge aegeria aegeria</name>
    <dbReference type="NCBI Taxonomy" id="348720"/>
    <lineage>
        <taxon>Eukaryota</taxon>
        <taxon>Metazoa</taxon>
        <taxon>Ecdysozoa</taxon>
        <taxon>Arthropoda</taxon>
        <taxon>Hexapoda</taxon>
        <taxon>Insecta</taxon>
        <taxon>Pterygota</taxon>
        <taxon>Neoptera</taxon>
        <taxon>Endopterygota</taxon>
        <taxon>Lepidoptera</taxon>
        <taxon>Glossata</taxon>
        <taxon>Ditrysia</taxon>
        <taxon>Papilionoidea</taxon>
        <taxon>Nymphalidae</taxon>
        <taxon>Satyrinae</taxon>
        <taxon>Satyrini</taxon>
        <taxon>Parargina</taxon>
        <taxon>Pararge</taxon>
    </lineage>
</organism>
<dbReference type="InterPro" id="IPR035976">
    <property type="entry name" value="Sushi/SCR/CCP_sf"/>
</dbReference>
<feature type="domain" description="Sushi" evidence="3">
    <location>
        <begin position="227"/>
        <end position="280"/>
    </location>
</feature>
<dbReference type="SUPFAM" id="SSF57535">
    <property type="entry name" value="Complement control module/SCR domain"/>
    <property type="match status" value="1"/>
</dbReference>
<dbReference type="SMART" id="SM00032">
    <property type="entry name" value="CCP"/>
    <property type="match status" value="2"/>
</dbReference>
<protein>
    <submittedName>
        <fullName evidence="4">Jg1005 protein</fullName>
    </submittedName>
</protein>